<sequence>MTEPLTSDMNIPRLLTVLFLALLFQSVHAQMGFDSCRDSGLAWYTDIVGETPCSTYERLRQICNPTYRVGRVHHIESPADTPPDVCNDQLNERCCNGFSFALSMLCANCQLGVGGQGQGTGLDASAGTYQLYLGGTEQHRELVQDQIFTEGVQSAICNEGIKILRSLYGIAWTSGAWYFIHTRDIAVEDHVAYGEKAFYDACSTDFRFTSALNQPPQTSLPTFNTTSVTFRSSAAPSISFLEVPSQSPTARITTSIFTSSELSASPCVSLGSGTLSPPPPMTLPSTTNMDSMTSTSSDISIGPPGSIVTPKNREPSSMHAGSRTGRLVGIAVGSVIGSVLMVGTCFLAARKMRYPWKPIPLITPFLGHLSPPVPRKGSKLHG</sequence>
<evidence type="ECO:0000256" key="3">
    <source>
        <dbReference type="SAM" id="SignalP"/>
    </source>
</evidence>
<feature type="compositionally biased region" description="Low complexity" evidence="1">
    <location>
        <begin position="283"/>
        <end position="306"/>
    </location>
</feature>
<feature type="transmembrane region" description="Helical" evidence="2">
    <location>
        <begin position="327"/>
        <end position="349"/>
    </location>
</feature>
<keyword evidence="2" id="KW-0472">Membrane</keyword>
<feature type="region of interest" description="Disordered" evidence="1">
    <location>
        <begin position="269"/>
        <end position="321"/>
    </location>
</feature>
<accession>A0A0W0G5E1</accession>
<name>A0A0W0G5E1_MONRR</name>
<evidence type="ECO:0000313" key="5">
    <source>
        <dbReference type="Proteomes" id="UP000054988"/>
    </source>
</evidence>
<gene>
    <name evidence="4" type="ORF">WG66_3644</name>
</gene>
<dbReference type="EMBL" id="LATX01001078">
    <property type="protein sequence ID" value="KTB43782.1"/>
    <property type="molecule type" value="Genomic_DNA"/>
</dbReference>
<organism evidence="4 5">
    <name type="scientific">Moniliophthora roreri</name>
    <name type="common">Frosty pod rot fungus</name>
    <name type="synonym">Monilia roreri</name>
    <dbReference type="NCBI Taxonomy" id="221103"/>
    <lineage>
        <taxon>Eukaryota</taxon>
        <taxon>Fungi</taxon>
        <taxon>Dikarya</taxon>
        <taxon>Basidiomycota</taxon>
        <taxon>Agaricomycotina</taxon>
        <taxon>Agaricomycetes</taxon>
        <taxon>Agaricomycetidae</taxon>
        <taxon>Agaricales</taxon>
        <taxon>Marasmiineae</taxon>
        <taxon>Marasmiaceae</taxon>
        <taxon>Moniliophthora</taxon>
    </lineage>
</organism>
<dbReference type="AlphaFoldDB" id="A0A0W0G5E1"/>
<comment type="caution">
    <text evidence="4">The sequence shown here is derived from an EMBL/GenBank/DDBJ whole genome shotgun (WGS) entry which is preliminary data.</text>
</comment>
<feature type="chain" id="PRO_5006902346" evidence="3">
    <location>
        <begin position="30"/>
        <end position="382"/>
    </location>
</feature>
<keyword evidence="2" id="KW-1133">Transmembrane helix</keyword>
<feature type="signal peptide" evidence="3">
    <location>
        <begin position="1"/>
        <end position="29"/>
    </location>
</feature>
<evidence type="ECO:0000256" key="1">
    <source>
        <dbReference type="SAM" id="MobiDB-lite"/>
    </source>
</evidence>
<proteinExistence type="predicted"/>
<reference evidence="4 5" key="1">
    <citation type="submission" date="2015-12" db="EMBL/GenBank/DDBJ databases">
        <title>Draft genome sequence of Moniliophthora roreri, the causal agent of frosty pod rot of cacao.</title>
        <authorList>
            <person name="Aime M.C."/>
            <person name="Diaz-Valderrama J.R."/>
            <person name="Kijpornyongpan T."/>
            <person name="Phillips-Mora W."/>
        </authorList>
    </citation>
    <scope>NUCLEOTIDE SEQUENCE [LARGE SCALE GENOMIC DNA]</scope>
    <source>
        <strain evidence="4 5">MCA 2952</strain>
    </source>
</reference>
<evidence type="ECO:0000256" key="2">
    <source>
        <dbReference type="SAM" id="Phobius"/>
    </source>
</evidence>
<protein>
    <submittedName>
        <fullName evidence="4">Uncharacterized protein</fullName>
    </submittedName>
</protein>
<keyword evidence="3" id="KW-0732">Signal</keyword>
<dbReference type="Proteomes" id="UP000054988">
    <property type="component" value="Unassembled WGS sequence"/>
</dbReference>
<evidence type="ECO:0000313" key="4">
    <source>
        <dbReference type="EMBL" id="KTB43782.1"/>
    </source>
</evidence>
<keyword evidence="2" id="KW-0812">Transmembrane</keyword>